<dbReference type="NCBIfam" id="NF005559">
    <property type="entry name" value="PRK07231.1"/>
    <property type="match status" value="1"/>
</dbReference>
<evidence type="ECO:0000259" key="3">
    <source>
        <dbReference type="SMART" id="SM00822"/>
    </source>
</evidence>
<comment type="similarity">
    <text evidence="1">Belongs to the short-chain dehydrogenases/reductases (SDR) family.</text>
</comment>
<dbReference type="PRINTS" id="PR00080">
    <property type="entry name" value="SDRFAMILY"/>
</dbReference>
<dbReference type="RefSeq" id="WP_068688024.1">
    <property type="nucleotide sequence ID" value="NZ_CP063196.1"/>
</dbReference>
<dbReference type="GO" id="GO:0047936">
    <property type="term" value="F:glucose 1-dehydrogenase [NAD(P)+] activity"/>
    <property type="evidence" value="ECO:0007669"/>
    <property type="project" value="UniProtKB-EC"/>
</dbReference>
<name>A0AA97M2Y7_9ACTN</name>
<evidence type="ECO:0000256" key="1">
    <source>
        <dbReference type="ARBA" id="ARBA00006484"/>
    </source>
</evidence>
<accession>A0AA97M2Y7</accession>
<dbReference type="KEGG" id="thao:NI17_017645"/>
<dbReference type="EMBL" id="CP063196">
    <property type="protein sequence ID" value="UOE18623.1"/>
    <property type="molecule type" value="Genomic_DNA"/>
</dbReference>
<reference evidence="4" key="1">
    <citation type="submission" date="2020-10" db="EMBL/GenBank/DDBJ databases">
        <title>De novo genome project of the cellulose decomposer Thermobifida halotolerans type strain.</title>
        <authorList>
            <person name="Nagy I."/>
            <person name="Horvath B."/>
            <person name="Kukolya J."/>
            <person name="Nagy I."/>
            <person name="Orsini M."/>
        </authorList>
    </citation>
    <scope>NUCLEOTIDE SEQUENCE</scope>
    <source>
        <strain evidence="4">DSM 44931</strain>
    </source>
</reference>
<dbReference type="InterPro" id="IPR036291">
    <property type="entry name" value="NAD(P)-bd_dom_sf"/>
</dbReference>
<dbReference type="InterPro" id="IPR020904">
    <property type="entry name" value="Sc_DH/Rdtase_CS"/>
</dbReference>
<dbReference type="AlphaFoldDB" id="A0AA97M2Y7"/>
<dbReference type="PROSITE" id="PS00061">
    <property type="entry name" value="ADH_SHORT"/>
    <property type="match status" value="1"/>
</dbReference>
<feature type="domain" description="Ketoreductase" evidence="3">
    <location>
        <begin position="7"/>
        <end position="188"/>
    </location>
</feature>
<dbReference type="Pfam" id="PF13561">
    <property type="entry name" value="adh_short_C2"/>
    <property type="match status" value="1"/>
</dbReference>
<dbReference type="Gene3D" id="3.40.50.720">
    <property type="entry name" value="NAD(P)-binding Rossmann-like Domain"/>
    <property type="match status" value="1"/>
</dbReference>
<organism evidence="4 5">
    <name type="scientific">Thermobifida halotolerans</name>
    <dbReference type="NCBI Taxonomy" id="483545"/>
    <lineage>
        <taxon>Bacteria</taxon>
        <taxon>Bacillati</taxon>
        <taxon>Actinomycetota</taxon>
        <taxon>Actinomycetes</taxon>
        <taxon>Streptosporangiales</taxon>
        <taxon>Nocardiopsidaceae</taxon>
        <taxon>Thermobifida</taxon>
    </lineage>
</organism>
<dbReference type="SMART" id="SM00822">
    <property type="entry name" value="PKS_KR"/>
    <property type="match status" value="1"/>
</dbReference>
<dbReference type="PANTHER" id="PTHR42760:SF133">
    <property type="entry name" value="3-OXOACYL-[ACYL-CARRIER-PROTEIN] REDUCTASE"/>
    <property type="match status" value="1"/>
</dbReference>
<dbReference type="InterPro" id="IPR002347">
    <property type="entry name" value="SDR_fam"/>
</dbReference>
<proteinExistence type="inferred from homology"/>
<evidence type="ECO:0000313" key="4">
    <source>
        <dbReference type="EMBL" id="UOE18623.1"/>
    </source>
</evidence>
<dbReference type="EC" id="1.1.1.47" evidence="4"/>
<dbReference type="PANTHER" id="PTHR42760">
    <property type="entry name" value="SHORT-CHAIN DEHYDROGENASES/REDUCTASES FAMILY MEMBER"/>
    <property type="match status" value="1"/>
</dbReference>
<dbReference type="Proteomes" id="UP000265719">
    <property type="component" value="Chromosome"/>
</dbReference>
<evidence type="ECO:0000313" key="5">
    <source>
        <dbReference type="Proteomes" id="UP000265719"/>
    </source>
</evidence>
<gene>
    <name evidence="4" type="ORF">NI17_017645</name>
</gene>
<sequence>MARLTGKTVLISGAARGLGAACARALADEGAGVVIGDLLEAEGRRLSEELGDSAHYVYLDVTDADAWRTAVTEARQTFGGLDVLVNNAGIAVGAPLEEHTLDQWNGALAVNLTGTFLGMRAAVPALRERGGGSIVNVSSVEGLRGSAGLHGYVAAKFGVRGLTKSAAVELGRHGIRVNSVHPGFVRTAMTENLDPEVLQIPLGRAAEPGDVAPLVVFLAADDSAYCTGAEFVVDGGLVSGVPHSG</sequence>
<evidence type="ECO:0000256" key="2">
    <source>
        <dbReference type="ARBA" id="ARBA00023002"/>
    </source>
</evidence>
<keyword evidence="5" id="KW-1185">Reference proteome</keyword>
<dbReference type="PRINTS" id="PR00081">
    <property type="entry name" value="GDHRDH"/>
</dbReference>
<dbReference type="SUPFAM" id="SSF51735">
    <property type="entry name" value="NAD(P)-binding Rossmann-fold domains"/>
    <property type="match status" value="1"/>
</dbReference>
<dbReference type="InterPro" id="IPR057326">
    <property type="entry name" value="KR_dom"/>
</dbReference>
<keyword evidence="2 4" id="KW-0560">Oxidoreductase</keyword>
<protein>
    <submittedName>
        <fullName evidence="4">Glucose 1-dehydrogenase</fullName>
        <ecNumber evidence="4">1.1.1.47</ecNumber>
    </submittedName>
</protein>
<dbReference type="FunFam" id="3.40.50.720:FF:000084">
    <property type="entry name" value="Short-chain dehydrogenase reductase"/>
    <property type="match status" value="1"/>
</dbReference>